<organism evidence="1 2">
    <name type="scientific">Funneliformis caledonium</name>
    <dbReference type="NCBI Taxonomy" id="1117310"/>
    <lineage>
        <taxon>Eukaryota</taxon>
        <taxon>Fungi</taxon>
        <taxon>Fungi incertae sedis</taxon>
        <taxon>Mucoromycota</taxon>
        <taxon>Glomeromycotina</taxon>
        <taxon>Glomeromycetes</taxon>
        <taxon>Glomerales</taxon>
        <taxon>Glomeraceae</taxon>
        <taxon>Funneliformis</taxon>
    </lineage>
</organism>
<keyword evidence="2" id="KW-1185">Reference proteome</keyword>
<dbReference type="AlphaFoldDB" id="A0A9N9JA30"/>
<evidence type="ECO:0000313" key="1">
    <source>
        <dbReference type="EMBL" id="CAG8766285.1"/>
    </source>
</evidence>
<sequence>IFNSTHSELSTMQSQMEELQTIYQSDEPVEIAIPYKRKSCLTEIIIEPP</sequence>
<name>A0A9N9JA30_9GLOM</name>
<reference evidence="1" key="1">
    <citation type="submission" date="2021-06" db="EMBL/GenBank/DDBJ databases">
        <authorList>
            <person name="Kallberg Y."/>
            <person name="Tangrot J."/>
            <person name="Rosling A."/>
        </authorList>
    </citation>
    <scope>NUCLEOTIDE SEQUENCE</scope>
    <source>
        <strain evidence="1">UK204</strain>
    </source>
</reference>
<feature type="non-terminal residue" evidence="1">
    <location>
        <position position="1"/>
    </location>
</feature>
<evidence type="ECO:0000313" key="2">
    <source>
        <dbReference type="Proteomes" id="UP000789570"/>
    </source>
</evidence>
<comment type="caution">
    <text evidence="1">The sequence shown here is derived from an EMBL/GenBank/DDBJ whole genome shotgun (WGS) entry which is preliminary data.</text>
</comment>
<accession>A0A9N9JA30</accession>
<protein>
    <submittedName>
        <fullName evidence="1">16615_t:CDS:1</fullName>
    </submittedName>
</protein>
<gene>
    <name evidence="1" type="ORF">FCALED_LOCUS17246</name>
</gene>
<dbReference type="EMBL" id="CAJVPQ010025191">
    <property type="protein sequence ID" value="CAG8766285.1"/>
    <property type="molecule type" value="Genomic_DNA"/>
</dbReference>
<dbReference type="Proteomes" id="UP000789570">
    <property type="component" value="Unassembled WGS sequence"/>
</dbReference>
<proteinExistence type="predicted"/>
<feature type="non-terminal residue" evidence="1">
    <location>
        <position position="49"/>
    </location>
</feature>